<dbReference type="PANTHER" id="PTHR30348">
    <property type="entry name" value="UNCHARACTERIZED PROTEIN YECE"/>
    <property type="match status" value="1"/>
</dbReference>
<accession>A0A1A8TT44</accession>
<sequence length="290" mass="33208">MSSMKIYYGMAQWQHPAWVNWLYPASLATGERIGRYSQVFSTVEVGSTFYTKVDDVQLMRWYESVNDGFKFSFKAPQTVTHRLIERSWQEVQRDWLEFMGSLEPLLSKLGPTMLQFPAVCDERALETILALCDLWSLSAPLSVEVRHLAYFDKGNTERYFLSALSERGVNRVVMDSRPVFSTDAYCDSLVDAQKKKPRVPCHPIATSRHPVVRFIGHPDLPLNDAWLSQWAMKLSQWLSEGLTPSVFVHSSDNIAAPTLAAQLDEKVRNLLPEYQTKLSLPQSQEQVSLW</sequence>
<gene>
    <name evidence="1" type="ORF">MSP8886_03745</name>
</gene>
<dbReference type="Pfam" id="PF01904">
    <property type="entry name" value="DUF72"/>
    <property type="match status" value="1"/>
</dbReference>
<dbReference type="Proteomes" id="UP000092544">
    <property type="component" value="Unassembled WGS sequence"/>
</dbReference>
<evidence type="ECO:0000313" key="1">
    <source>
        <dbReference type="EMBL" id="SBS36536.1"/>
    </source>
</evidence>
<reference evidence="1 2" key="1">
    <citation type="submission" date="2016-06" db="EMBL/GenBank/DDBJ databases">
        <authorList>
            <person name="Kjaerup R.B."/>
            <person name="Dalgaard T.S."/>
            <person name="Juul-Madsen H.R."/>
        </authorList>
    </citation>
    <scope>NUCLEOTIDE SEQUENCE [LARGE SCALE GENOMIC DNA]</scope>
    <source>
        <strain evidence="1 2">CECT 8886</strain>
    </source>
</reference>
<evidence type="ECO:0000313" key="2">
    <source>
        <dbReference type="Proteomes" id="UP000092544"/>
    </source>
</evidence>
<dbReference type="SUPFAM" id="SSF117396">
    <property type="entry name" value="TM1631-like"/>
    <property type="match status" value="1"/>
</dbReference>
<dbReference type="InterPro" id="IPR036520">
    <property type="entry name" value="UPF0759_sf"/>
</dbReference>
<organism evidence="1 2">
    <name type="scientific">Marinomonas spartinae</name>
    <dbReference type="NCBI Taxonomy" id="1792290"/>
    <lineage>
        <taxon>Bacteria</taxon>
        <taxon>Pseudomonadati</taxon>
        <taxon>Pseudomonadota</taxon>
        <taxon>Gammaproteobacteria</taxon>
        <taxon>Oceanospirillales</taxon>
        <taxon>Oceanospirillaceae</taxon>
        <taxon>Marinomonas</taxon>
    </lineage>
</organism>
<dbReference type="AlphaFoldDB" id="A0A1A8TT44"/>
<name>A0A1A8TT44_9GAMM</name>
<keyword evidence="2" id="KW-1185">Reference proteome</keyword>
<dbReference type="Gene3D" id="3.20.20.410">
    <property type="entry name" value="Protein of unknown function UPF0759"/>
    <property type="match status" value="1"/>
</dbReference>
<evidence type="ECO:0008006" key="3">
    <source>
        <dbReference type="Google" id="ProtNLM"/>
    </source>
</evidence>
<dbReference type="STRING" id="1792290.MSP8886_03745"/>
<protein>
    <recommendedName>
        <fullName evidence="3">DUF72 domain-containing protein</fullName>
    </recommendedName>
</protein>
<dbReference type="EMBL" id="FLOB01000013">
    <property type="protein sequence ID" value="SBS36536.1"/>
    <property type="molecule type" value="Genomic_DNA"/>
</dbReference>
<dbReference type="InterPro" id="IPR002763">
    <property type="entry name" value="DUF72"/>
</dbReference>
<proteinExistence type="predicted"/>
<dbReference type="PANTHER" id="PTHR30348:SF9">
    <property type="entry name" value="UPF0759 PROTEIN YECE"/>
    <property type="match status" value="1"/>
</dbReference>